<evidence type="ECO:0000256" key="9">
    <source>
        <dbReference type="ARBA" id="ARBA00022692"/>
    </source>
</evidence>
<dbReference type="GO" id="GO:0005778">
    <property type="term" value="C:peroxisomal membrane"/>
    <property type="evidence" value="ECO:0007669"/>
    <property type="project" value="UniProtKB-SubCell"/>
</dbReference>
<dbReference type="EC" id="2.3.2.27" evidence="5"/>
<evidence type="ECO:0000256" key="15">
    <source>
        <dbReference type="ARBA" id="ARBA00022989"/>
    </source>
</evidence>
<dbReference type="AlphaFoldDB" id="A0A830HUB5"/>
<gene>
    <name evidence="21" type="ORF">PPROV_000782800</name>
</gene>
<dbReference type="CDD" id="cd16527">
    <property type="entry name" value="RING-HC_PEX10"/>
    <property type="match status" value="1"/>
</dbReference>
<evidence type="ECO:0000256" key="5">
    <source>
        <dbReference type="ARBA" id="ARBA00012483"/>
    </source>
</evidence>
<dbReference type="InterPro" id="IPR006845">
    <property type="entry name" value="Pex_N"/>
</dbReference>
<evidence type="ECO:0000256" key="2">
    <source>
        <dbReference type="ARBA" id="ARBA00004585"/>
    </source>
</evidence>
<protein>
    <recommendedName>
        <fullName evidence="5">RING-type E3 ubiquitin transferase</fullName>
        <ecNumber evidence="5">2.3.2.27</ecNumber>
    </recommendedName>
</protein>
<keyword evidence="8" id="KW-0808">Transferase</keyword>
<dbReference type="Gene3D" id="3.30.40.10">
    <property type="entry name" value="Zinc/RING finger domain, C3HC4 (zinc finger)"/>
    <property type="match status" value="1"/>
</dbReference>
<dbReference type="GO" id="GO:0008270">
    <property type="term" value="F:zinc ion binding"/>
    <property type="evidence" value="ECO:0007669"/>
    <property type="project" value="UniProtKB-KW"/>
</dbReference>
<dbReference type="InterPro" id="IPR001841">
    <property type="entry name" value="Znf_RING"/>
</dbReference>
<comment type="subcellular location">
    <subcellularLocation>
        <location evidence="2">Peroxisome membrane</location>
        <topology evidence="2">Multi-pass membrane protein</topology>
    </subcellularLocation>
</comment>
<keyword evidence="11 18" id="KW-0863">Zinc-finger</keyword>
<dbReference type="SUPFAM" id="SSF57850">
    <property type="entry name" value="RING/U-box"/>
    <property type="match status" value="1"/>
</dbReference>
<dbReference type="Pfam" id="PF04757">
    <property type="entry name" value="Pex2_Pex12"/>
    <property type="match status" value="1"/>
</dbReference>
<feature type="region of interest" description="Disordered" evidence="19">
    <location>
        <begin position="103"/>
        <end position="127"/>
    </location>
</feature>
<dbReference type="PANTHER" id="PTHR23350">
    <property type="entry name" value="PEROXISOME ASSEMBLY PROTEIN 10"/>
    <property type="match status" value="1"/>
</dbReference>
<evidence type="ECO:0000256" key="1">
    <source>
        <dbReference type="ARBA" id="ARBA00000900"/>
    </source>
</evidence>
<keyword evidence="7" id="KW-0962">Peroxisome biogenesis</keyword>
<evidence type="ECO:0000313" key="21">
    <source>
        <dbReference type="EMBL" id="GHP09091.1"/>
    </source>
</evidence>
<keyword evidence="13" id="KW-0862">Zinc</keyword>
<comment type="caution">
    <text evidence="21">The sequence shown here is derived from an EMBL/GenBank/DDBJ whole genome shotgun (WGS) entry which is preliminary data.</text>
</comment>
<dbReference type="GO" id="GO:0061630">
    <property type="term" value="F:ubiquitin protein ligase activity"/>
    <property type="evidence" value="ECO:0007669"/>
    <property type="project" value="UniProtKB-EC"/>
</dbReference>
<feature type="domain" description="RING-type" evidence="20">
    <location>
        <begin position="318"/>
        <end position="356"/>
    </location>
</feature>
<evidence type="ECO:0000256" key="7">
    <source>
        <dbReference type="ARBA" id="ARBA00022593"/>
    </source>
</evidence>
<evidence type="ECO:0000256" key="17">
    <source>
        <dbReference type="ARBA" id="ARBA00023140"/>
    </source>
</evidence>
<dbReference type="Pfam" id="PF13639">
    <property type="entry name" value="zf-RING_2"/>
    <property type="match status" value="1"/>
</dbReference>
<evidence type="ECO:0000256" key="3">
    <source>
        <dbReference type="ARBA" id="ARBA00004906"/>
    </source>
</evidence>
<evidence type="ECO:0000256" key="13">
    <source>
        <dbReference type="ARBA" id="ARBA00022833"/>
    </source>
</evidence>
<organism evidence="21 22">
    <name type="scientific">Pycnococcus provasolii</name>
    <dbReference type="NCBI Taxonomy" id="41880"/>
    <lineage>
        <taxon>Eukaryota</taxon>
        <taxon>Viridiplantae</taxon>
        <taxon>Chlorophyta</taxon>
        <taxon>Pseudoscourfieldiophyceae</taxon>
        <taxon>Pseudoscourfieldiales</taxon>
        <taxon>Pycnococcaceae</taxon>
        <taxon>Pycnococcus</taxon>
    </lineage>
</organism>
<dbReference type="Proteomes" id="UP000660262">
    <property type="component" value="Unassembled WGS sequence"/>
</dbReference>
<keyword evidence="17" id="KW-0576">Peroxisome</keyword>
<dbReference type="PANTHER" id="PTHR23350:SF0">
    <property type="entry name" value="PEROXISOME BIOGENESIS FACTOR 10"/>
    <property type="match status" value="1"/>
</dbReference>
<keyword evidence="6" id="KW-0813">Transport</keyword>
<dbReference type="InterPro" id="IPR025654">
    <property type="entry name" value="PEX2/10"/>
</dbReference>
<dbReference type="InterPro" id="IPR017907">
    <property type="entry name" value="Znf_RING_CS"/>
</dbReference>
<comment type="pathway">
    <text evidence="3">Protein modification; protein ubiquitination.</text>
</comment>
<comment type="catalytic activity">
    <reaction evidence="1">
        <text>S-ubiquitinyl-[E2 ubiquitin-conjugating enzyme]-L-cysteine + [acceptor protein]-L-lysine = [E2 ubiquitin-conjugating enzyme]-L-cysteine + N(6)-ubiquitinyl-[acceptor protein]-L-lysine.</text>
        <dbReference type="EC" id="2.3.2.27"/>
    </reaction>
</comment>
<evidence type="ECO:0000256" key="12">
    <source>
        <dbReference type="ARBA" id="ARBA00022786"/>
    </source>
</evidence>
<reference evidence="21" key="1">
    <citation type="submission" date="2020-10" db="EMBL/GenBank/DDBJ databases">
        <title>Unveiling of a novel bifunctional photoreceptor, Dualchrome1, isolated from a cosmopolitan green alga.</title>
        <authorList>
            <person name="Suzuki S."/>
            <person name="Kawachi M."/>
        </authorList>
    </citation>
    <scope>NUCLEOTIDE SEQUENCE</scope>
    <source>
        <strain evidence="21">NIES 2893</strain>
    </source>
</reference>
<dbReference type="OrthoDB" id="6270329at2759"/>
<keyword evidence="16" id="KW-0472">Membrane</keyword>
<proteinExistence type="inferred from homology"/>
<dbReference type="InterPro" id="IPR013083">
    <property type="entry name" value="Znf_RING/FYVE/PHD"/>
</dbReference>
<dbReference type="PROSITE" id="PS00518">
    <property type="entry name" value="ZF_RING_1"/>
    <property type="match status" value="1"/>
</dbReference>
<dbReference type="SMART" id="SM00184">
    <property type="entry name" value="RING"/>
    <property type="match status" value="1"/>
</dbReference>
<sequence>MQKDAAHLEEFARAVDDVVVRVLGVTRASAYRLETRMIASVLFYGSCDRAGQTLGEEFCELAPVAASTSLTGAAPSAARRVSAILMRALGPYALAVVQRSAARRQRQREDEESSADNGTAGERGSAEASAADGLAHRAWDAGVRVLASAEPYVEGATAAALRFHLMLFYMYGRYYLLSDRMSGVVRVFLGHGGATGAPAVPPAPGSPSVPPRVARPAYYVLGLMLGLQLSLSVLRVASRAAAAALLPPAASNASSSSSTRQLVDGNGAGAVITHIGSTPVLAGCAAASLKASSRGGGGGGGGSTGMPLSPASSAYGRCALCLNERTQPAATSCGHVFCFTCIVEWCRHKPECPLCRSAAPTQSILCLANLG</sequence>
<keyword evidence="10" id="KW-0479">Metal-binding</keyword>
<keyword evidence="22" id="KW-1185">Reference proteome</keyword>
<keyword evidence="14" id="KW-0653">Protein transport</keyword>
<evidence type="ECO:0000256" key="14">
    <source>
        <dbReference type="ARBA" id="ARBA00022927"/>
    </source>
</evidence>
<evidence type="ECO:0000259" key="20">
    <source>
        <dbReference type="PROSITE" id="PS50089"/>
    </source>
</evidence>
<evidence type="ECO:0000256" key="19">
    <source>
        <dbReference type="SAM" id="MobiDB-lite"/>
    </source>
</evidence>
<keyword evidence="9" id="KW-0812">Transmembrane</keyword>
<dbReference type="EMBL" id="BNJQ01000023">
    <property type="protein sequence ID" value="GHP09091.1"/>
    <property type="molecule type" value="Genomic_DNA"/>
</dbReference>
<comment type="similarity">
    <text evidence="4">Belongs to the pex2/pex10/pex12 family.</text>
</comment>
<evidence type="ECO:0000256" key="6">
    <source>
        <dbReference type="ARBA" id="ARBA00022448"/>
    </source>
</evidence>
<evidence type="ECO:0000256" key="18">
    <source>
        <dbReference type="PROSITE-ProRule" id="PRU00175"/>
    </source>
</evidence>
<keyword evidence="15" id="KW-1133">Transmembrane helix</keyword>
<evidence type="ECO:0000256" key="4">
    <source>
        <dbReference type="ARBA" id="ARBA00008704"/>
    </source>
</evidence>
<evidence type="ECO:0000256" key="8">
    <source>
        <dbReference type="ARBA" id="ARBA00022679"/>
    </source>
</evidence>
<evidence type="ECO:0000313" key="22">
    <source>
        <dbReference type="Proteomes" id="UP000660262"/>
    </source>
</evidence>
<dbReference type="PROSITE" id="PS50089">
    <property type="entry name" value="ZF_RING_2"/>
    <property type="match status" value="1"/>
</dbReference>
<evidence type="ECO:0000256" key="16">
    <source>
        <dbReference type="ARBA" id="ARBA00023136"/>
    </source>
</evidence>
<name>A0A830HUB5_9CHLO</name>
<accession>A0A830HUB5</accession>
<dbReference type="GO" id="GO:0016558">
    <property type="term" value="P:protein import into peroxisome matrix"/>
    <property type="evidence" value="ECO:0007669"/>
    <property type="project" value="InterPro"/>
</dbReference>
<keyword evidence="12" id="KW-0833">Ubl conjugation pathway</keyword>
<evidence type="ECO:0000256" key="10">
    <source>
        <dbReference type="ARBA" id="ARBA00022723"/>
    </source>
</evidence>
<evidence type="ECO:0000256" key="11">
    <source>
        <dbReference type="ARBA" id="ARBA00022771"/>
    </source>
</evidence>